<dbReference type="FunFam" id="1.10.10.60:FF:000141">
    <property type="entry name" value="TetR family transcriptional regulator"/>
    <property type="match status" value="1"/>
</dbReference>
<keyword evidence="2 4" id="KW-0238">DNA-binding</keyword>
<evidence type="ECO:0000313" key="6">
    <source>
        <dbReference type="EMBL" id="MBE6832234.1"/>
    </source>
</evidence>
<dbReference type="InterPro" id="IPR036271">
    <property type="entry name" value="Tet_transcr_reg_TetR-rel_C_sf"/>
</dbReference>
<dbReference type="PANTHER" id="PTHR30055">
    <property type="entry name" value="HTH-TYPE TRANSCRIPTIONAL REGULATOR RUTR"/>
    <property type="match status" value="1"/>
</dbReference>
<keyword evidence="3" id="KW-0804">Transcription</keyword>
<dbReference type="Proteomes" id="UP000754750">
    <property type="component" value="Unassembled WGS sequence"/>
</dbReference>
<keyword evidence="1" id="KW-0805">Transcription regulation</keyword>
<protein>
    <submittedName>
        <fullName evidence="6">TetR/AcrR family transcriptional regulator</fullName>
    </submittedName>
</protein>
<feature type="DNA-binding region" description="H-T-H motif" evidence="4">
    <location>
        <begin position="35"/>
        <end position="54"/>
    </location>
</feature>
<dbReference type="PRINTS" id="PR00455">
    <property type="entry name" value="HTHTETR"/>
</dbReference>
<dbReference type="Pfam" id="PF00440">
    <property type="entry name" value="TetR_N"/>
    <property type="match status" value="1"/>
</dbReference>
<organism evidence="6 7">
    <name type="scientific">Faecalispora sporosphaeroides</name>
    <dbReference type="NCBI Taxonomy" id="1549"/>
    <lineage>
        <taxon>Bacteria</taxon>
        <taxon>Bacillati</taxon>
        <taxon>Bacillota</taxon>
        <taxon>Clostridia</taxon>
        <taxon>Eubacteriales</taxon>
        <taxon>Oscillospiraceae</taxon>
        <taxon>Faecalispora</taxon>
    </lineage>
</organism>
<dbReference type="AlphaFoldDB" id="A0A928KQE3"/>
<accession>A0A928KQE3</accession>
<evidence type="ECO:0000259" key="5">
    <source>
        <dbReference type="PROSITE" id="PS50977"/>
    </source>
</evidence>
<dbReference type="InterPro" id="IPR009057">
    <property type="entry name" value="Homeodomain-like_sf"/>
</dbReference>
<evidence type="ECO:0000256" key="3">
    <source>
        <dbReference type="ARBA" id="ARBA00023163"/>
    </source>
</evidence>
<dbReference type="SUPFAM" id="SSF48498">
    <property type="entry name" value="Tetracyclin repressor-like, C-terminal domain"/>
    <property type="match status" value="1"/>
</dbReference>
<dbReference type="InterPro" id="IPR050109">
    <property type="entry name" value="HTH-type_TetR-like_transc_reg"/>
</dbReference>
<dbReference type="Gene3D" id="1.10.10.60">
    <property type="entry name" value="Homeodomain-like"/>
    <property type="match status" value="1"/>
</dbReference>
<evidence type="ECO:0000256" key="1">
    <source>
        <dbReference type="ARBA" id="ARBA00023015"/>
    </source>
</evidence>
<feature type="domain" description="HTH tetR-type" evidence="5">
    <location>
        <begin position="12"/>
        <end position="72"/>
    </location>
</feature>
<dbReference type="InterPro" id="IPR001647">
    <property type="entry name" value="HTH_TetR"/>
</dbReference>
<gene>
    <name evidence="6" type="ORF">E7512_01395</name>
</gene>
<dbReference type="GO" id="GO:0003700">
    <property type="term" value="F:DNA-binding transcription factor activity"/>
    <property type="evidence" value="ECO:0007669"/>
    <property type="project" value="TreeGrafter"/>
</dbReference>
<dbReference type="PANTHER" id="PTHR30055:SF234">
    <property type="entry name" value="HTH-TYPE TRANSCRIPTIONAL REGULATOR BETI"/>
    <property type="match status" value="1"/>
</dbReference>
<dbReference type="PROSITE" id="PS50977">
    <property type="entry name" value="HTH_TETR_2"/>
    <property type="match status" value="1"/>
</dbReference>
<name>A0A928KQE3_9FIRM</name>
<reference evidence="6" key="1">
    <citation type="submission" date="2019-04" db="EMBL/GenBank/DDBJ databases">
        <title>Evolution of Biomass-Degrading Anaerobic Consortia Revealed by Metagenomics.</title>
        <authorList>
            <person name="Peng X."/>
        </authorList>
    </citation>
    <scope>NUCLEOTIDE SEQUENCE</scope>
    <source>
        <strain evidence="6">SIG551</strain>
    </source>
</reference>
<dbReference type="Gene3D" id="1.10.357.10">
    <property type="entry name" value="Tetracycline Repressor, domain 2"/>
    <property type="match status" value="1"/>
</dbReference>
<comment type="caution">
    <text evidence="6">The sequence shown here is derived from an EMBL/GenBank/DDBJ whole genome shotgun (WGS) entry which is preliminary data.</text>
</comment>
<sequence length="227" mass="26461">MGRKERSQKEKELRRGDIIDAAERVIFSRGYENASMDQVAKEAEFSKRTVYMYFSSKEQIYYEIMIRGYRLLIDMLEAGFREKNPQNAVEELRCIFFSFFRFSQEHAPYFRAIMEYETRDFSQCAGLKDALVEECYQLGEQIFGSLSRALQKGIQEGSLRKGLDSEKAALILWAYTVGVFNTREKKKEYLKSCHGIDPEEFVTEAFDMMMHLIADKGEAENGKEKNS</sequence>
<proteinExistence type="predicted"/>
<dbReference type="EMBL" id="SVNY01000001">
    <property type="protein sequence ID" value="MBE6832234.1"/>
    <property type="molecule type" value="Genomic_DNA"/>
</dbReference>
<dbReference type="GO" id="GO:0045892">
    <property type="term" value="P:negative regulation of DNA-templated transcription"/>
    <property type="evidence" value="ECO:0007669"/>
    <property type="project" value="UniProtKB-ARBA"/>
</dbReference>
<evidence type="ECO:0000256" key="4">
    <source>
        <dbReference type="PROSITE-ProRule" id="PRU00335"/>
    </source>
</evidence>
<evidence type="ECO:0000256" key="2">
    <source>
        <dbReference type="ARBA" id="ARBA00023125"/>
    </source>
</evidence>
<evidence type="ECO:0000313" key="7">
    <source>
        <dbReference type="Proteomes" id="UP000754750"/>
    </source>
</evidence>
<dbReference type="RefSeq" id="WP_326839773.1">
    <property type="nucleotide sequence ID" value="NZ_JBKWRC010000001.1"/>
</dbReference>
<dbReference type="SUPFAM" id="SSF46689">
    <property type="entry name" value="Homeodomain-like"/>
    <property type="match status" value="1"/>
</dbReference>
<dbReference type="GO" id="GO:0000976">
    <property type="term" value="F:transcription cis-regulatory region binding"/>
    <property type="evidence" value="ECO:0007669"/>
    <property type="project" value="TreeGrafter"/>
</dbReference>